<dbReference type="RefSeq" id="XP_038055849.1">
    <property type="nucleotide sequence ID" value="XM_038199921.1"/>
</dbReference>
<evidence type="ECO:0000313" key="2">
    <source>
        <dbReference type="EnsemblMetazoa" id="XP_038055849.1"/>
    </source>
</evidence>
<dbReference type="PANTHER" id="PTHR33480">
    <property type="entry name" value="SET DOMAIN-CONTAINING PROTEIN-RELATED"/>
    <property type="match status" value="1"/>
</dbReference>
<evidence type="ECO:0000256" key="1">
    <source>
        <dbReference type="SAM" id="MobiDB-lite"/>
    </source>
</evidence>
<dbReference type="EnsemblMetazoa" id="XM_038199921.1">
    <property type="protein sequence ID" value="XP_038055849.1"/>
    <property type="gene ID" value="LOC119727847"/>
</dbReference>
<feature type="region of interest" description="Disordered" evidence="1">
    <location>
        <begin position="234"/>
        <end position="253"/>
    </location>
</feature>
<evidence type="ECO:0000313" key="3">
    <source>
        <dbReference type="Proteomes" id="UP000887568"/>
    </source>
</evidence>
<proteinExistence type="predicted"/>
<dbReference type="AlphaFoldDB" id="A0A913ZWF1"/>
<feature type="compositionally biased region" description="Basic and acidic residues" evidence="1">
    <location>
        <begin position="234"/>
        <end position="244"/>
    </location>
</feature>
<sequence length="253" mass="28568">MFTAKIKTALDTLMNRRHEAGIDDSNAYLFSNQRGLGHIRGTDTLREHASKCKAKNPEFLRATRLRKHIATVSQVMNLQENELDLLASFLGHDVRTHREFYRMPESTLQVAKLSKVLLKMDKGDVQGLAGKRLKDVELDPSEEYDTDAMSESSGDERDDEPEEPMSLNEEAKDADGTKLVVQQQTKRPWTCAEKKSSCETSGHVPEDAEGTHHCIDECRTPAAQESYLEKRKRLCEEPGPKTRSNELSVDPVK</sequence>
<dbReference type="PANTHER" id="PTHR33480:SF1">
    <property type="entry name" value="TYR RECOMBINASE DOMAIN-CONTAINING PROTEIN"/>
    <property type="match status" value="1"/>
</dbReference>
<protein>
    <submittedName>
        <fullName evidence="2">Uncharacterized protein</fullName>
    </submittedName>
</protein>
<feature type="region of interest" description="Disordered" evidence="1">
    <location>
        <begin position="131"/>
        <end position="210"/>
    </location>
</feature>
<dbReference type="GeneID" id="119727847"/>
<name>A0A913ZWF1_PATMI</name>
<reference evidence="2" key="1">
    <citation type="submission" date="2022-11" db="UniProtKB">
        <authorList>
            <consortium name="EnsemblMetazoa"/>
        </authorList>
    </citation>
    <scope>IDENTIFICATION</scope>
</reference>
<keyword evidence="3" id="KW-1185">Reference proteome</keyword>
<feature type="compositionally biased region" description="Acidic residues" evidence="1">
    <location>
        <begin position="138"/>
        <end position="148"/>
    </location>
</feature>
<organism evidence="2 3">
    <name type="scientific">Patiria miniata</name>
    <name type="common">Bat star</name>
    <name type="synonym">Asterina miniata</name>
    <dbReference type="NCBI Taxonomy" id="46514"/>
    <lineage>
        <taxon>Eukaryota</taxon>
        <taxon>Metazoa</taxon>
        <taxon>Echinodermata</taxon>
        <taxon>Eleutherozoa</taxon>
        <taxon>Asterozoa</taxon>
        <taxon>Asteroidea</taxon>
        <taxon>Valvatacea</taxon>
        <taxon>Valvatida</taxon>
        <taxon>Asterinidae</taxon>
        <taxon>Patiria</taxon>
    </lineage>
</organism>
<dbReference type="OrthoDB" id="5376140at2759"/>
<accession>A0A913ZWF1</accession>
<dbReference type="Proteomes" id="UP000887568">
    <property type="component" value="Unplaced"/>
</dbReference>